<dbReference type="SUPFAM" id="SSF53474">
    <property type="entry name" value="alpha/beta-Hydrolases"/>
    <property type="match status" value="1"/>
</dbReference>
<organism evidence="4 5">
    <name type="scientific">Discostella pseudostelligera</name>
    <dbReference type="NCBI Taxonomy" id="259834"/>
    <lineage>
        <taxon>Eukaryota</taxon>
        <taxon>Sar</taxon>
        <taxon>Stramenopiles</taxon>
        <taxon>Ochrophyta</taxon>
        <taxon>Bacillariophyta</taxon>
        <taxon>Coscinodiscophyceae</taxon>
        <taxon>Thalassiosirophycidae</taxon>
        <taxon>Stephanodiscales</taxon>
        <taxon>Stephanodiscaceae</taxon>
        <taxon>Discostella</taxon>
    </lineage>
</organism>
<protein>
    <recommendedName>
        <fullName evidence="6">AB hydrolase-1 domain-containing protein</fullName>
    </recommendedName>
</protein>
<proteinExistence type="inferred from homology"/>
<keyword evidence="5" id="KW-1185">Reference proteome</keyword>
<dbReference type="PANTHER" id="PTHR43248">
    <property type="entry name" value="2-SUCCINYL-6-HYDROXY-2,4-CYCLOHEXADIENE-1-CARBOXYLATE SYNTHASE"/>
    <property type="match status" value="1"/>
</dbReference>
<evidence type="ECO:0000256" key="1">
    <source>
        <dbReference type="ARBA" id="ARBA00010088"/>
    </source>
</evidence>
<dbReference type="Proteomes" id="UP001530293">
    <property type="component" value="Unassembled WGS sequence"/>
</dbReference>
<dbReference type="AlphaFoldDB" id="A0ABD3MBJ7"/>
<evidence type="ECO:0000313" key="4">
    <source>
        <dbReference type="EMBL" id="KAL3760298.1"/>
    </source>
</evidence>
<dbReference type="EMBL" id="JALLBG020000189">
    <property type="protein sequence ID" value="KAL3760298.1"/>
    <property type="molecule type" value="Genomic_DNA"/>
</dbReference>
<evidence type="ECO:0008006" key="6">
    <source>
        <dbReference type="Google" id="ProtNLM"/>
    </source>
</evidence>
<dbReference type="Gene3D" id="3.40.50.1820">
    <property type="entry name" value="alpha/beta hydrolase"/>
    <property type="match status" value="1"/>
</dbReference>
<accession>A0ABD3MBJ7</accession>
<name>A0ABD3MBJ7_9STRA</name>
<dbReference type="GO" id="GO:0016787">
    <property type="term" value="F:hydrolase activity"/>
    <property type="evidence" value="ECO:0007669"/>
    <property type="project" value="UniProtKB-KW"/>
</dbReference>
<dbReference type="PANTHER" id="PTHR43248:SF2">
    <property type="entry name" value="PROLYL AMINOPEPTIDASE"/>
    <property type="match status" value="1"/>
</dbReference>
<sequence>MEANKNNTPSPSKSSSTTYLSTGVDWDLPKLMNHRILSPPSFHPSDGTTKFMVTEHKISVPLYHVDLNLNENMARIAVMVLAEKTDEDAKKRKRNSVTTENNNSIKALDRKALLRPPMDVRTIDVYFVVIETCSGSDEEFIASISNPSMCPRARADAYLMRGASTATGGSGGEGAGDSPSIDPSRMMLYLQGGPGFGCAAPSVGLGLGTSSSSWAAKALSGGGVTNIEGKSFERVVLMDQRGTGKSSPISKRRLEKLFPDLFLLDDVGKEEDNGDKKAKVSKAVADATEYLARFRADSIVRDAEWVKEALIRRPSPTAATTGGEEKKEKAAEASVEEPQPWGAALGQSYGGFCLMTYLSSIAHPPKLCLFTGGIAPAYTPLREVYDRLWLRVAERNYKFYNRYPGDVGIVKRIVRRLSSSSMPPVKLPSGAVLTARRFLQLGLGLGGSPGSSFANLHSLINSAFLHDDDDDELSGAFLKRIDHEQSFDDAPLYFLLHESIYADGLMSGPTEWAAHSSYEGIIVSTHPEFDYRQTSIIDDHAHPTLFFGEMVFPWMAHGDYAELSGHGMRKLSETLATKRDWSPLYDKLNMRTALLGEGANKPPKSKAASATYYDDMYVDFNCAMKLLGRGAPLEGVKVWITNEYQHSGLRDDGANILSRLVNMAKENVHLPS</sequence>
<comment type="caution">
    <text evidence="4">The sequence shown here is derived from an EMBL/GenBank/DDBJ whole genome shotgun (WGS) entry which is preliminary data.</text>
</comment>
<keyword evidence="2" id="KW-0378">Hydrolase</keyword>
<evidence type="ECO:0000256" key="2">
    <source>
        <dbReference type="ARBA" id="ARBA00022801"/>
    </source>
</evidence>
<dbReference type="InterPro" id="IPR029058">
    <property type="entry name" value="AB_hydrolase_fold"/>
</dbReference>
<gene>
    <name evidence="4" type="ORF">ACHAWU_006296</name>
</gene>
<comment type="similarity">
    <text evidence="1">Belongs to the peptidase S33 family.</text>
</comment>
<evidence type="ECO:0000256" key="3">
    <source>
        <dbReference type="SAM" id="MobiDB-lite"/>
    </source>
</evidence>
<feature type="region of interest" description="Disordered" evidence="3">
    <location>
        <begin position="316"/>
        <end position="335"/>
    </location>
</feature>
<evidence type="ECO:0000313" key="5">
    <source>
        <dbReference type="Proteomes" id="UP001530293"/>
    </source>
</evidence>
<dbReference type="InterPro" id="IPR051601">
    <property type="entry name" value="Serine_prot/Carboxylest_S33"/>
</dbReference>
<reference evidence="4 5" key="1">
    <citation type="submission" date="2024-10" db="EMBL/GenBank/DDBJ databases">
        <title>Updated reference genomes for cyclostephanoid diatoms.</title>
        <authorList>
            <person name="Roberts W.R."/>
            <person name="Alverson A.J."/>
        </authorList>
    </citation>
    <scope>NUCLEOTIDE SEQUENCE [LARGE SCALE GENOMIC DNA]</scope>
    <source>
        <strain evidence="4 5">AJA232-27</strain>
    </source>
</reference>